<dbReference type="Gene3D" id="1.10.287.130">
    <property type="match status" value="1"/>
</dbReference>
<evidence type="ECO:0000256" key="1">
    <source>
        <dbReference type="ARBA" id="ARBA00022553"/>
    </source>
</evidence>
<feature type="transmembrane region" description="Helical" evidence="4">
    <location>
        <begin position="193"/>
        <end position="211"/>
    </location>
</feature>
<evidence type="ECO:0000256" key="3">
    <source>
        <dbReference type="ARBA" id="ARBA00022777"/>
    </source>
</evidence>
<feature type="transmembrane region" description="Helical" evidence="4">
    <location>
        <begin position="38"/>
        <end position="55"/>
    </location>
</feature>
<keyword evidence="4" id="KW-0812">Transmembrane</keyword>
<dbReference type="EMBL" id="JAFIQO010000118">
    <property type="protein sequence ID" value="MBP0057573.1"/>
    <property type="molecule type" value="Genomic_DNA"/>
</dbReference>
<reference evidence="6 7" key="1">
    <citation type="submission" date="2021-02" db="EMBL/GenBank/DDBJ databases">
        <title>Lactate utilizing bacteria of the human gut.</title>
        <authorList>
            <person name="Sheridan P.O."/>
        </authorList>
    </citation>
    <scope>NUCLEOTIDE SEQUENCE [LARGE SCALE GENOMIC DNA]</scope>
    <source>
        <strain evidence="6 7">HTF-83D</strain>
    </source>
</reference>
<dbReference type="SUPFAM" id="SSF55890">
    <property type="entry name" value="Sporulation response regulatory protein Spo0B"/>
    <property type="match status" value="1"/>
</dbReference>
<sequence length="294" mass="33771">MLEDYIIIHIFYYFLIWTSIIVPLAVFSIAYGRTENQWKAGAIVYGILTFAIWGLTKTQLVTMISFVLPASWLLNNMIFLKGTKGFKVSLAFAAYVISICIEAITATILAVLSILFPELHIISVNIGRFGNTLTIVLVSSIEIVLILIVYHFIKKFLVQLPYMVNTKLIIRVAIPMVITIMLSNISGIVPPKWAIIVIHLLVALVSAWIAWKLYCKGLLLVGEQERQHIHEIYEMETLDAEIMYLHRMDEEYKKLRHWNHDIKNHLMAISLLTSQGKYEEVEKYIIELTKDSEN</sequence>
<feature type="transmembrane region" description="Helical" evidence="4">
    <location>
        <begin position="6"/>
        <end position="31"/>
    </location>
</feature>
<proteinExistence type="predicted"/>
<evidence type="ECO:0000313" key="6">
    <source>
        <dbReference type="EMBL" id="MBP0057573.1"/>
    </source>
</evidence>
<dbReference type="Proteomes" id="UP001315001">
    <property type="component" value="Unassembled WGS sequence"/>
</dbReference>
<feature type="transmembrane region" description="Helical" evidence="4">
    <location>
        <begin position="61"/>
        <end position="80"/>
    </location>
</feature>
<keyword evidence="2" id="KW-0808">Transferase</keyword>
<dbReference type="InterPro" id="IPR016120">
    <property type="entry name" value="Sig_transdc_His_kin_SpoOB"/>
</dbReference>
<keyword evidence="4" id="KW-0472">Membrane</keyword>
<evidence type="ECO:0000256" key="4">
    <source>
        <dbReference type="SAM" id="Phobius"/>
    </source>
</evidence>
<feature type="transmembrane region" description="Helical" evidence="4">
    <location>
        <begin position="168"/>
        <end position="187"/>
    </location>
</feature>
<dbReference type="InterPro" id="IPR039506">
    <property type="entry name" value="SPOB_a"/>
</dbReference>
<keyword evidence="4" id="KW-1133">Transmembrane helix</keyword>
<dbReference type="RefSeq" id="WP_209293636.1">
    <property type="nucleotide sequence ID" value="NZ_JAFIQO010000118.1"/>
</dbReference>
<keyword evidence="7" id="KW-1185">Reference proteome</keyword>
<comment type="caution">
    <text evidence="6">The sequence shown here is derived from an EMBL/GenBank/DDBJ whole genome shotgun (WGS) entry which is preliminary data.</text>
</comment>
<name>A0ABS3ZJT7_9FIRM</name>
<keyword evidence="3" id="KW-0418">Kinase</keyword>
<dbReference type="Pfam" id="PF14689">
    <property type="entry name" value="SPOB_a"/>
    <property type="match status" value="1"/>
</dbReference>
<feature type="transmembrane region" description="Helical" evidence="4">
    <location>
        <begin position="135"/>
        <end position="153"/>
    </location>
</feature>
<feature type="transmembrane region" description="Helical" evidence="4">
    <location>
        <begin position="92"/>
        <end position="115"/>
    </location>
</feature>
<evidence type="ECO:0000313" key="7">
    <source>
        <dbReference type="Proteomes" id="UP001315001"/>
    </source>
</evidence>
<organism evidence="6 7">
    <name type="scientific">Anaerobutyricum soehngenii</name>
    <dbReference type="NCBI Taxonomy" id="105843"/>
    <lineage>
        <taxon>Bacteria</taxon>
        <taxon>Bacillati</taxon>
        <taxon>Bacillota</taxon>
        <taxon>Clostridia</taxon>
        <taxon>Lachnospirales</taxon>
        <taxon>Lachnospiraceae</taxon>
        <taxon>Anaerobutyricum</taxon>
    </lineage>
</organism>
<keyword evidence="1" id="KW-0597">Phosphoprotein</keyword>
<evidence type="ECO:0000259" key="5">
    <source>
        <dbReference type="Pfam" id="PF14689"/>
    </source>
</evidence>
<evidence type="ECO:0000256" key="2">
    <source>
        <dbReference type="ARBA" id="ARBA00022679"/>
    </source>
</evidence>
<accession>A0ABS3ZJT7</accession>
<protein>
    <submittedName>
        <fullName evidence="6">Spo0B domain-containing protein</fullName>
    </submittedName>
</protein>
<feature type="domain" description="SpoOB alpha-helical" evidence="5">
    <location>
        <begin position="243"/>
        <end position="293"/>
    </location>
</feature>
<gene>
    <name evidence="6" type="ORF">JYQ75_09225</name>
</gene>